<organism evidence="2 3">
    <name type="scientific">Diplodia intermedia</name>
    <dbReference type="NCBI Taxonomy" id="856260"/>
    <lineage>
        <taxon>Eukaryota</taxon>
        <taxon>Fungi</taxon>
        <taxon>Dikarya</taxon>
        <taxon>Ascomycota</taxon>
        <taxon>Pezizomycotina</taxon>
        <taxon>Dothideomycetes</taxon>
        <taxon>Dothideomycetes incertae sedis</taxon>
        <taxon>Botryosphaeriales</taxon>
        <taxon>Botryosphaeriaceae</taxon>
        <taxon>Diplodia</taxon>
    </lineage>
</organism>
<proteinExistence type="predicted"/>
<keyword evidence="1" id="KW-1133">Transmembrane helix</keyword>
<keyword evidence="1" id="KW-0472">Membrane</keyword>
<reference evidence="2 3" key="1">
    <citation type="journal article" date="2023" name="Plant Dis.">
        <title>First Report of Diplodia intermedia Causing Canker and Dieback Diseases on Apple Trees in Canada.</title>
        <authorList>
            <person name="Ellouze W."/>
            <person name="Ilyukhin E."/>
            <person name="Sulman M."/>
            <person name="Ali S."/>
        </authorList>
    </citation>
    <scope>NUCLEOTIDE SEQUENCE [LARGE SCALE GENOMIC DNA]</scope>
    <source>
        <strain evidence="2 3">M45-28</strain>
    </source>
</reference>
<name>A0ABR3T0X7_9PEZI</name>
<evidence type="ECO:0000313" key="3">
    <source>
        <dbReference type="Proteomes" id="UP001521184"/>
    </source>
</evidence>
<dbReference type="Proteomes" id="UP001521184">
    <property type="component" value="Unassembled WGS sequence"/>
</dbReference>
<comment type="caution">
    <text evidence="2">The sequence shown here is derived from an EMBL/GenBank/DDBJ whole genome shotgun (WGS) entry which is preliminary data.</text>
</comment>
<gene>
    <name evidence="2" type="ORF">SLS58_011174</name>
</gene>
<feature type="transmembrane region" description="Helical" evidence="1">
    <location>
        <begin position="30"/>
        <end position="49"/>
    </location>
</feature>
<keyword evidence="3" id="KW-1185">Reference proteome</keyword>
<accession>A0ABR3T0X7</accession>
<keyword evidence="1" id="KW-0812">Transmembrane</keyword>
<evidence type="ECO:0000256" key="1">
    <source>
        <dbReference type="SAM" id="Phobius"/>
    </source>
</evidence>
<dbReference type="EMBL" id="JAKEKT020000162">
    <property type="protein sequence ID" value="KAL1633239.1"/>
    <property type="molecule type" value="Genomic_DNA"/>
</dbReference>
<evidence type="ECO:0000313" key="2">
    <source>
        <dbReference type="EMBL" id="KAL1633239.1"/>
    </source>
</evidence>
<sequence length="72" mass="7919">MAQTYHDVPANSSCSAHQTQQVAWTSATTIATVSLVIMAFLNMGALAIATAQFRLAKKKDHDERLQREAEQD</sequence>
<protein>
    <submittedName>
        <fullName evidence="2">Uncharacterized protein</fullName>
    </submittedName>
</protein>